<comment type="caution">
    <text evidence="1">The sequence shown here is derived from an EMBL/GenBank/DDBJ whole genome shotgun (WGS) entry which is preliminary data.</text>
</comment>
<proteinExistence type="predicted"/>
<evidence type="ECO:0000313" key="1">
    <source>
        <dbReference type="EMBL" id="GBN21593.1"/>
    </source>
</evidence>
<gene>
    <name evidence="1" type="ORF">AVEN_182642_1</name>
</gene>
<reference evidence="1 2" key="1">
    <citation type="journal article" date="2019" name="Sci. Rep.">
        <title>Orb-weaving spider Araneus ventricosus genome elucidates the spidroin gene catalogue.</title>
        <authorList>
            <person name="Kono N."/>
            <person name="Nakamura H."/>
            <person name="Ohtoshi R."/>
            <person name="Moran D.A.P."/>
            <person name="Shinohara A."/>
            <person name="Yoshida Y."/>
            <person name="Fujiwara M."/>
            <person name="Mori M."/>
            <person name="Tomita M."/>
            <person name="Arakawa K."/>
        </authorList>
    </citation>
    <scope>NUCLEOTIDE SEQUENCE [LARGE SCALE GENOMIC DNA]</scope>
</reference>
<organism evidence="1 2">
    <name type="scientific">Araneus ventricosus</name>
    <name type="common">Orbweaver spider</name>
    <name type="synonym">Epeira ventricosa</name>
    <dbReference type="NCBI Taxonomy" id="182803"/>
    <lineage>
        <taxon>Eukaryota</taxon>
        <taxon>Metazoa</taxon>
        <taxon>Ecdysozoa</taxon>
        <taxon>Arthropoda</taxon>
        <taxon>Chelicerata</taxon>
        <taxon>Arachnida</taxon>
        <taxon>Araneae</taxon>
        <taxon>Araneomorphae</taxon>
        <taxon>Entelegynae</taxon>
        <taxon>Araneoidea</taxon>
        <taxon>Araneidae</taxon>
        <taxon>Araneus</taxon>
    </lineage>
</organism>
<accession>A0A4Y2M580</accession>
<dbReference type="Proteomes" id="UP000499080">
    <property type="component" value="Unassembled WGS sequence"/>
</dbReference>
<evidence type="ECO:0000313" key="2">
    <source>
        <dbReference type="Proteomes" id="UP000499080"/>
    </source>
</evidence>
<protein>
    <submittedName>
        <fullName evidence="1">Uncharacterized protein</fullName>
    </submittedName>
</protein>
<name>A0A4Y2M580_ARAVE</name>
<dbReference type="EMBL" id="BGPR01006757">
    <property type="protein sequence ID" value="GBN21593.1"/>
    <property type="molecule type" value="Genomic_DNA"/>
</dbReference>
<sequence>MKILNTEKKKQSSRSKTLRLRKIIQCDEFPTKPNSGSSYDDSKERHLARVVGTSNDLTSFAPRVEGRTETRLRVGKRSLRGRNSTTLNLAQNKLWNIKLMTCLDFTIKWVDKNSLEPNGWNGLQMNCR</sequence>
<keyword evidence="2" id="KW-1185">Reference proteome</keyword>
<dbReference type="AlphaFoldDB" id="A0A4Y2M580"/>